<accession>A0A7C2GI82</accession>
<dbReference type="EMBL" id="DSKL01000190">
    <property type="protein sequence ID" value="HEH82292.1"/>
    <property type="molecule type" value="Genomic_DNA"/>
</dbReference>
<sequence>MELWLVRHGETRWNREGRLLGWTDLPLSATGEAQARALRGLLPALPAHSSDLRRALRTAALAGFCPRATPALREIHFVAHDGAPWEGLDPAHKEALLRFEGFHAPGGESLDLFQNRVLRFLEGLKAPSLLFTHGGVIRAVLRALGEDGLVPLGSVLVVDWPRRVVERIHPSPPEPPAS</sequence>
<dbReference type="InterPro" id="IPR029033">
    <property type="entry name" value="His_PPase_superfam"/>
</dbReference>
<feature type="binding site" evidence="3">
    <location>
        <begin position="7"/>
        <end position="14"/>
    </location>
    <ligand>
        <name>substrate</name>
    </ligand>
</feature>
<dbReference type="AlphaFoldDB" id="A0A7C2GI82"/>
<evidence type="ECO:0000256" key="3">
    <source>
        <dbReference type="PIRSR" id="PIRSR613078-2"/>
    </source>
</evidence>
<reference evidence="4" key="1">
    <citation type="journal article" date="2020" name="mSystems">
        <title>Genome- and Community-Level Interaction Insights into Carbon Utilization and Element Cycling Functions of Hydrothermarchaeota in Hydrothermal Sediment.</title>
        <authorList>
            <person name="Zhou Z."/>
            <person name="Liu Y."/>
            <person name="Xu W."/>
            <person name="Pan J."/>
            <person name="Luo Z.H."/>
            <person name="Li M."/>
        </authorList>
    </citation>
    <scope>NUCLEOTIDE SEQUENCE [LARGE SCALE GENOMIC DNA]</scope>
    <source>
        <strain evidence="4">SpSt-246</strain>
    </source>
</reference>
<comment type="caution">
    <text evidence="4">The sequence shown here is derived from an EMBL/GenBank/DDBJ whole genome shotgun (WGS) entry which is preliminary data.</text>
</comment>
<dbReference type="PROSITE" id="PS00175">
    <property type="entry name" value="PG_MUTASE"/>
    <property type="match status" value="1"/>
</dbReference>
<dbReference type="SMART" id="SM00855">
    <property type="entry name" value="PGAM"/>
    <property type="match status" value="1"/>
</dbReference>
<evidence type="ECO:0000313" key="4">
    <source>
        <dbReference type="EMBL" id="HEH82292.1"/>
    </source>
</evidence>
<dbReference type="InterPro" id="IPR001345">
    <property type="entry name" value="PG/BPGM_mutase_AS"/>
</dbReference>
<keyword evidence="1" id="KW-0324">Glycolysis</keyword>
<dbReference type="PANTHER" id="PTHR48100:SF1">
    <property type="entry name" value="HISTIDINE PHOSPHATASE FAMILY PROTEIN-RELATED"/>
    <property type="match status" value="1"/>
</dbReference>
<name>A0A7C2GI82_9DEIN</name>
<proteinExistence type="predicted"/>
<dbReference type="GO" id="GO:0005737">
    <property type="term" value="C:cytoplasm"/>
    <property type="evidence" value="ECO:0007669"/>
    <property type="project" value="TreeGrafter"/>
</dbReference>
<dbReference type="InterPro" id="IPR013078">
    <property type="entry name" value="His_Pase_superF_clade-1"/>
</dbReference>
<evidence type="ECO:0000256" key="2">
    <source>
        <dbReference type="ARBA" id="ARBA00023235"/>
    </source>
</evidence>
<dbReference type="CDD" id="cd07067">
    <property type="entry name" value="HP_PGM_like"/>
    <property type="match status" value="1"/>
</dbReference>
<dbReference type="InterPro" id="IPR050275">
    <property type="entry name" value="PGM_Phosphatase"/>
</dbReference>
<dbReference type="Gene3D" id="3.40.50.1240">
    <property type="entry name" value="Phosphoglycerate mutase-like"/>
    <property type="match status" value="1"/>
</dbReference>
<feature type="binding site" evidence="3">
    <location>
        <position position="54"/>
    </location>
    <ligand>
        <name>substrate</name>
    </ligand>
</feature>
<evidence type="ECO:0000256" key="1">
    <source>
        <dbReference type="ARBA" id="ARBA00023152"/>
    </source>
</evidence>
<dbReference type="GO" id="GO:0016791">
    <property type="term" value="F:phosphatase activity"/>
    <property type="evidence" value="ECO:0007669"/>
    <property type="project" value="TreeGrafter"/>
</dbReference>
<dbReference type="SUPFAM" id="SSF53254">
    <property type="entry name" value="Phosphoglycerate mutase-like"/>
    <property type="match status" value="1"/>
</dbReference>
<keyword evidence="2" id="KW-0413">Isomerase</keyword>
<organism evidence="4">
    <name type="scientific">Thermus islandicus</name>
    <dbReference type="NCBI Taxonomy" id="540988"/>
    <lineage>
        <taxon>Bacteria</taxon>
        <taxon>Thermotogati</taxon>
        <taxon>Deinococcota</taxon>
        <taxon>Deinococci</taxon>
        <taxon>Thermales</taxon>
        <taxon>Thermaceae</taxon>
        <taxon>Thermus</taxon>
    </lineage>
</organism>
<dbReference type="Pfam" id="PF00300">
    <property type="entry name" value="His_Phos_1"/>
    <property type="match status" value="1"/>
</dbReference>
<gene>
    <name evidence="4" type="ORF">ENP73_04705</name>
</gene>
<dbReference type="PANTHER" id="PTHR48100">
    <property type="entry name" value="BROAD-SPECIFICITY PHOSPHATASE YOR283W-RELATED"/>
    <property type="match status" value="1"/>
</dbReference>
<protein>
    <submittedName>
        <fullName evidence="4">Histidine phosphatase family protein</fullName>
    </submittedName>
</protein>